<dbReference type="PANTHER" id="PTHR43180:SF16">
    <property type="entry name" value="BACILYSIN BIOSYNTHESIS OXIDOREDUCTASE BACC"/>
    <property type="match status" value="1"/>
</dbReference>
<dbReference type="InterPro" id="IPR002347">
    <property type="entry name" value="SDR_fam"/>
</dbReference>
<evidence type="ECO:0000256" key="2">
    <source>
        <dbReference type="ARBA" id="ARBA00022857"/>
    </source>
</evidence>
<dbReference type="Gene3D" id="3.40.50.720">
    <property type="entry name" value="NAD(P)-binding Rossmann-like Domain"/>
    <property type="match status" value="1"/>
</dbReference>
<dbReference type="InterPro" id="IPR020904">
    <property type="entry name" value="Sc_DH/Rdtase_CS"/>
</dbReference>
<protein>
    <recommendedName>
        <fullName evidence="7">NAD(P)-dependent dehydrogenase, short-chain alcohol dehydrogenase family</fullName>
    </recommendedName>
</protein>
<evidence type="ECO:0008006" key="7">
    <source>
        <dbReference type="Google" id="ProtNLM"/>
    </source>
</evidence>
<dbReference type="SUPFAM" id="SSF51735">
    <property type="entry name" value="NAD(P)-binding Rossmann-fold domains"/>
    <property type="match status" value="1"/>
</dbReference>
<evidence type="ECO:0000313" key="6">
    <source>
        <dbReference type="Proteomes" id="UP001392437"/>
    </source>
</evidence>
<organism evidence="5 6">
    <name type="scientific">Apiospora kogelbergensis</name>
    <dbReference type="NCBI Taxonomy" id="1337665"/>
    <lineage>
        <taxon>Eukaryota</taxon>
        <taxon>Fungi</taxon>
        <taxon>Dikarya</taxon>
        <taxon>Ascomycota</taxon>
        <taxon>Pezizomycotina</taxon>
        <taxon>Sordariomycetes</taxon>
        <taxon>Xylariomycetidae</taxon>
        <taxon>Amphisphaeriales</taxon>
        <taxon>Apiosporaceae</taxon>
        <taxon>Apiospora</taxon>
    </lineage>
</organism>
<name>A0AAW0QMG3_9PEZI</name>
<accession>A0AAW0QMG3</accession>
<feature type="region of interest" description="Disordered" evidence="4">
    <location>
        <begin position="326"/>
        <end position="355"/>
    </location>
</feature>
<dbReference type="Pfam" id="PF00106">
    <property type="entry name" value="adh_short"/>
    <property type="match status" value="2"/>
</dbReference>
<reference evidence="5 6" key="1">
    <citation type="submission" date="2023-01" db="EMBL/GenBank/DDBJ databases">
        <title>Analysis of 21 Apiospora genomes using comparative genomics revels a genus with tremendous synthesis potential of carbohydrate active enzymes and secondary metabolites.</title>
        <authorList>
            <person name="Sorensen T."/>
        </authorList>
    </citation>
    <scope>NUCLEOTIDE SEQUENCE [LARGE SCALE GENOMIC DNA]</scope>
    <source>
        <strain evidence="5 6">CBS 117206</strain>
    </source>
</reference>
<comment type="caution">
    <text evidence="5">The sequence shown here is derived from an EMBL/GenBank/DDBJ whole genome shotgun (WGS) entry which is preliminary data.</text>
</comment>
<evidence type="ECO:0000256" key="3">
    <source>
        <dbReference type="ARBA" id="ARBA00023002"/>
    </source>
</evidence>
<dbReference type="Proteomes" id="UP001392437">
    <property type="component" value="Unassembled WGS sequence"/>
</dbReference>
<comment type="similarity">
    <text evidence="1">Belongs to the short-chain dehydrogenases/reductases (SDR) family.</text>
</comment>
<evidence type="ECO:0000256" key="1">
    <source>
        <dbReference type="ARBA" id="ARBA00006484"/>
    </source>
</evidence>
<dbReference type="PROSITE" id="PS00061">
    <property type="entry name" value="ADH_SHORT"/>
    <property type="match status" value="1"/>
</dbReference>
<dbReference type="GO" id="GO:0016491">
    <property type="term" value="F:oxidoreductase activity"/>
    <property type="evidence" value="ECO:0007669"/>
    <property type="project" value="UniProtKB-KW"/>
</dbReference>
<dbReference type="PANTHER" id="PTHR43180">
    <property type="entry name" value="3-OXOACYL-(ACYL-CARRIER-PROTEIN) REDUCTASE (AFU_ORTHOLOGUE AFUA_6G11210)"/>
    <property type="match status" value="1"/>
</dbReference>
<sequence length="355" mass="37582">MPRENVVDLIRQSKPIDVTRPVRSDDVRGRTIVITGGASGFGASFARHWAAHGAYLILGDIQDQAGEALVAELRSIPGASPHQHYRHCDVASWESQDAFFRDAVSLSPHGGLDDVVANAGVSDNDFSFCRAEEKRGAGKSDATTGPDKPDLKCLDINLVGTAYTAHLAMYWLARNPGSTASALGRPRTPGGGGPPHRDRHLLLVGSVASLWPVAQATQYTASKHAVLGLFRALRGVAGWQAGVRVNLLCPYIVATGIVPPVARVALAGAAVGHVDAAVEAGTRLVADASIVGRALVVGPKVRVRDDGETYEVTELLAQGGFAADHENGRGGEMAGRGAVSLRRGRRMRTTTSWWR</sequence>
<gene>
    <name evidence="5" type="ORF">PG999_014071</name>
</gene>
<keyword evidence="3" id="KW-0560">Oxidoreductase</keyword>
<keyword evidence="6" id="KW-1185">Reference proteome</keyword>
<evidence type="ECO:0000256" key="4">
    <source>
        <dbReference type="SAM" id="MobiDB-lite"/>
    </source>
</evidence>
<dbReference type="PRINTS" id="PR00081">
    <property type="entry name" value="GDHRDH"/>
</dbReference>
<proteinExistence type="inferred from homology"/>
<dbReference type="AlphaFoldDB" id="A0AAW0QMG3"/>
<evidence type="ECO:0000313" key="5">
    <source>
        <dbReference type="EMBL" id="KAK8096049.1"/>
    </source>
</evidence>
<dbReference type="InterPro" id="IPR036291">
    <property type="entry name" value="NAD(P)-bd_dom_sf"/>
</dbReference>
<dbReference type="EMBL" id="JAQQWP010000011">
    <property type="protein sequence ID" value="KAK8096049.1"/>
    <property type="molecule type" value="Genomic_DNA"/>
</dbReference>
<keyword evidence="2" id="KW-0521">NADP</keyword>